<gene>
    <name evidence="1" type="ORF">N8T08_000434</name>
</gene>
<proteinExistence type="predicted"/>
<keyword evidence="2" id="KW-1185">Reference proteome</keyword>
<comment type="caution">
    <text evidence="1">The sequence shown here is derived from an EMBL/GenBank/DDBJ whole genome shotgun (WGS) entry which is preliminary data.</text>
</comment>
<reference evidence="1 2" key="1">
    <citation type="journal article" date="2023" name="ACS Omega">
        <title>Identification of the Neoaspergillic Acid Biosynthesis Gene Cluster by Establishing an In Vitro CRISPR-Ribonucleoprotein Genetic System in Aspergillus melleus.</title>
        <authorList>
            <person name="Yuan B."/>
            <person name="Grau M.F."/>
            <person name="Murata R.M."/>
            <person name="Torok T."/>
            <person name="Venkateswaran K."/>
            <person name="Stajich J.E."/>
            <person name="Wang C.C.C."/>
        </authorList>
    </citation>
    <scope>NUCLEOTIDE SEQUENCE [LARGE SCALE GENOMIC DNA]</scope>
    <source>
        <strain evidence="1 2">IMV 1140</strain>
    </source>
</reference>
<protein>
    <submittedName>
        <fullName evidence="1">Nonribosomal Peptide Synthase (NRPS)</fullName>
    </submittedName>
</protein>
<accession>A0ACC3BBU9</accession>
<evidence type="ECO:0000313" key="1">
    <source>
        <dbReference type="EMBL" id="KAK1147918.1"/>
    </source>
</evidence>
<name>A0ACC3BBU9_9EURO</name>
<organism evidence="1 2">
    <name type="scientific">Aspergillus melleus</name>
    <dbReference type="NCBI Taxonomy" id="138277"/>
    <lineage>
        <taxon>Eukaryota</taxon>
        <taxon>Fungi</taxon>
        <taxon>Dikarya</taxon>
        <taxon>Ascomycota</taxon>
        <taxon>Pezizomycotina</taxon>
        <taxon>Eurotiomycetes</taxon>
        <taxon>Eurotiomycetidae</taxon>
        <taxon>Eurotiales</taxon>
        <taxon>Aspergillaceae</taxon>
        <taxon>Aspergillus</taxon>
        <taxon>Aspergillus subgen. Circumdati</taxon>
    </lineage>
</organism>
<dbReference type="EMBL" id="JAOPJF010000010">
    <property type="protein sequence ID" value="KAK1147918.1"/>
    <property type="molecule type" value="Genomic_DNA"/>
</dbReference>
<dbReference type="Proteomes" id="UP001177260">
    <property type="component" value="Unassembled WGS sequence"/>
</dbReference>
<sequence>MDQVPIRAGSPAAIPFTTKDTTVEVICHAVKSESDSERSTAGSTTSRNEILTRRSPVEESSGAITSVLHFNVGTQSCHHDGKHVLMPELQVSWAIFLSQYHFTEDVIFGIQDLGKEAAGQQATHLISLRLTSEDTILSLFEQLERSSERKVTPDILTTVPNAPSHSLLSILRIAAPGTDIEPLLSSSRPGTSPYDLSFICTPTPQGLTIHAKCNARVMSKAQLDSSLHKTRHLYTQIQEHRPHRIQDISPSPEDWSLVQSLDGAIPEDMQLCAHEIIHVNALLRPEAPAVAAWDAGFSYRELDMHAAQLAAQLSSCGVSSGTFIPLLFHKTRWTTVAMLGVLKAGGAFVLMDPSHPVDRLRGICSSAEAVVIVASAANADVATKLCQTVVVVGDDDDDSSGEKWKCARHAMQIRKAGPLDPMYAQFTSGSTGTPKGAVVSHSAWLSAIIPTLSPLGLDRRSRMLQFAAYAFDSAIAETLWTLVAGGCVCVPSEEHRQGRLMQAMEELEVNIAILTPSVARSLDPTRVSSLKRLLFCGEAMKTSDIELWRPHVDLMNGYGPAECAIMATICAGVNEVNDIGRCLGGVPWIVDPMDSDRLVSLGAVGELLIEGPLVGMGYLNEPEKTAAAFIDQPVWLKRLRGKATRVYKTGDLVRYSPAGSLQYVGRKDTQVKIHGQRIELGEVESHVQELFPDMQAVVAEVITPGSAPFAPILAAFLLPAGACPSQDKCGPFGRPTERFVQQIHAGRRVLQAALPQYMIPALFIPLVYLPLSLSGKLDRRMLREAASQLSRPELESLSSLGVPRAMKQPVVSDAEKTLQALFAQILDIQAAEIGADDDFLRLGGNSISAMTVVAPATERGISLSVADLVSGKTLRELAARSNQPMVALRADIPPFALLPAGISRDGILALIATDCHIGIEQIEDVYPCTPLQEGFLAMGSRETGKYIATYTHHLADEIDLERFHAAINAAANANPILRTRVIYADDRLYQVVVQEPVAWDVYDTYEAYERRATRMNMGLNERLMHLGAVLPQFPGQACVLHVQIHHALHDAWSINELWNQVERAYRGGTLPSRPYSCFIHYCLSQSAEPTVAEEVWRAQFRGLEAANFPPLPSSTYVPRPDQVLKSSLTTPPTTVLARHTISTAIRLAWAMTIATLADSDDVVFGVTVNGRSAPVASIENVSGPTIATVPLRVSIDDTKPITDLLTSVQETTLSITHHEQYGLQRIRTASPEAAVACQFQSHLGVQPPPSVAPQSGQLVSRVHSKDIDYTAFASYAWVILCHLRDSKGSAMDISVNYDSRLFDSREAGQIVSLFEYNLSAILTHSEKPLCKIPRVSPSDWHKLSVWNGNLPSPVESSVHDLVLRHAAIDPDNLAVEAWDGSWTYADLAIQSHRIAQALLQGDQLRPGQSMVPVCMSKSKWVPVAMLAVLRTGAAVVCIDPKHPPDRISQILRQVNPSVALASAGNDTEAFRAAGVAVLEVASMKSTQNTTGREDNTTSQLPAVAPSDAAFIVFTSGSTGQPKGIIMEHRNISTSIAHHSGPMKTRRATKGLHFASYAFDSAIYEIFTLLVSGACVCIPSEETRTNGIESFIQRHAVEWAVFSPSMFKILDPDRVPSLRTVTLGGEAVSRDIVAQWAPRLHLINGYGPAEATICAAGRLPAQGWTVGTIGPVVGGVGWVTKPSDPECLLPVGAAGELLVEGAVVTRGYLGRPDLTAEKYIAAPAWLREFRHRHAATPGRVFRTGDLVTLSLDGEVRFLGRKDTQVKLRGQRIELAEVEFHAGQCLGGVDVAAETVQMPDSKGGSAALVVFVVDHAMEAGVELVGGLFSPPTPTFRASIRAAEAALRDVVPGYMVPSVFLPVSKMPLTPSEKVDRKRLREAVSRLTREDINAYTSSEALLPLHPDGGTQAPRTDMEDRLHAIWAEVLRKESGMLGSEDDFFQLGGDSITAMQMASRCTRVGIPLTVTAIFQHRNIASLAAELERTAEAVAMDHTRHRAEVEEDVVFDLSPIQQLFFDKVGRHVHHFNQALFLKLRRPVSSVSMREALHWVVEKHAMLRARFTQDPTTRTWAQVISNDIPGSCRLRLHTDVSERDWQNLCDYSQKSLNIETGPLMAADLFHMADGSQALSLIAHHLVVDNVSWFLILDDLEMFFTSGSAPTAQDAISMPFQAWCRIQRERCQSLPPAPDLDAVTPSMADYWGVKEKPNCVRDIQEASFTLDPQSTASLLDAANQAFRTRPVELLHAALLYSFGQTFPDRSPPTIFSEGHGRDAPDLAGDLTGTVGWFTDIWPAAGLIQREDSMGECIRKVKDGRRHAQETYQGRWLPNRCRRSRDPAHDIEVLFNYSGSSHQTQQPDSFFHRQPLPDHELSTLGRDSGRFSLIDVSAEVEHGRFRFLFLYNRYMNPRSAGPRAIEHWAQACQRCLVQIATELPSARRQLTPADLPRLRLSSGQWDVFVRQVLDPLAQRRIQAVDAYPCTPMQQGMLACQVLSPTVYLNRLLWRVAADGDIDIPRLSLAWRQVVERQPLLRTIFAPGPGENLVQVVVHGMEASIALLELPPRRDPLQALKDFRQPWSPSPMDLPHRLTICYATTATGQTQVACLLDVAHTIIDGASRQVLFNDLRSCYAVDSGPSREAPAGRLDHVFPSYIDCLDTRAASSAGAYWEEYLEDASPCIFPPQCPKTQSEAVGARILGHLTTAFPATTHPLLRFCRQHGLTQATVLQLAWALVLRAYTHQNDVCFGFLTAGRDLPIAGIQDSVGPFINILCARFHLPNGIDSAPDSLLALLEQRQAEVTSCMQHQWAPVVDISRRVARSAQPHAQTLFNTAMSVQRDIATEEYQLPTSTLHYTDFTSEAPTEYPILLNISLREHEIALSLDYHLMEFSPAFVESLLERFCGAIDLITGGI</sequence>
<evidence type="ECO:0000313" key="2">
    <source>
        <dbReference type="Proteomes" id="UP001177260"/>
    </source>
</evidence>